<keyword evidence="2" id="KW-1185">Reference proteome</keyword>
<dbReference type="GeneID" id="5142577"/>
<dbReference type="Proteomes" id="UP000001238">
    <property type="component" value="Segment"/>
</dbReference>
<evidence type="ECO:0000313" key="2">
    <source>
        <dbReference type="Proteomes" id="UP000001238"/>
    </source>
</evidence>
<dbReference type="EMBL" id="AP008986">
    <property type="protein sequence ID" value="BAE72788.1"/>
    <property type="molecule type" value="Genomic_DNA"/>
</dbReference>
<reference evidence="2" key="2">
    <citation type="journal article" date="2006" name="J. Gen. Plant Pathol.">
        <title>Sequence analysis of the genome of OP2, a lytic bacteriophage of Xanthomonas oryzae pv. oryzae..</title>
        <authorList>
            <person name="Inoue Y."/>
            <person name="Matsuura T."/>
            <person name="Ohara T."/>
            <person name="Azegami K."/>
        </authorList>
    </citation>
    <scope>NUCLEOTIDE SEQUENCE [LARGE SCALE GENOMIC DNA]</scope>
</reference>
<dbReference type="RefSeq" id="YP_453641.1">
    <property type="nucleotide sequence ID" value="NC_007710.1"/>
</dbReference>
<organism evidence="1 2">
    <name type="scientific">Xanthomonas phage OP2</name>
    <dbReference type="NCBI Taxonomy" id="331627"/>
    <lineage>
        <taxon>Viruses</taxon>
        <taxon>Duplodnaviria</taxon>
        <taxon>Heunggongvirae</taxon>
        <taxon>Uroviricota</taxon>
        <taxon>Caudoviricetes</taxon>
        <taxon>Kantovirinae</taxon>
        <taxon>Tsukubavirus</taxon>
        <taxon>Tsukubavirus OP2</taxon>
    </lineage>
</organism>
<evidence type="ECO:0000313" key="1">
    <source>
        <dbReference type="EMBL" id="BAE72788.1"/>
    </source>
</evidence>
<protein>
    <submittedName>
        <fullName evidence="1">Uncharacterized protein</fullName>
    </submittedName>
</protein>
<proteinExistence type="predicted"/>
<name>Q2NPA8_9CAUD</name>
<sequence length="152" mass="16703">MKTPISAYGATDLQTILSHLFTRSTTMTDNTRHARTLIDFLRAIDSHKPAFVAALRQAGYAVAPGAPVRTLVRLARTSSDRPGLDKFEQDIRDALAAYHKAAGALVLPEAQFLLAHFEQSAKVPLHTNPVKRVVSWLRRNVRSAFGLTGDVN</sequence>
<dbReference type="KEGG" id="vg:5142577"/>
<reference evidence="1 2" key="1">
    <citation type="journal article" date="2006" name="J. Gen. Plant Pathol.">
        <title>Sequence analysis of the genome of OP2, a lytic bacteriophage of Xanthomonas oryzae pv. oryzae.</title>
        <authorList>
            <person name="Inoue Y."/>
            <person name="Matsuura T."/>
            <person name="Ohara T."/>
            <person name="Azegami K."/>
        </authorList>
    </citation>
    <scope>NUCLEOTIDE SEQUENCE [LARGE SCALE GENOMIC DNA]</scope>
</reference>
<accession>Q2NPA8</accession>